<evidence type="ECO:0000256" key="1">
    <source>
        <dbReference type="SAM" id="Phobius"/>
    </source>
</evidence>
<evidence type="ECO:0000313" key="2">
    <source>
        <dbReference type="EMBL" id="RED51455.1"/>
    </source>
</evidence>
<feature type="transmembrane region" description="Helical" evidence="1">
    <location>
        <begin position="129"/>
        <end position="149"/>
    </location>
</feature>
<comment type="caution">
    <text evidence="2">The sequence shown here is derived from an EMBL/GenBank/DDBJ whole genome shotgun (WGS) entry which is preliminary data.</text>
</comment>
<dbReference type="AlphaFoldDB" id="A0A3D9HPX2"/>
<gene>
    <name evidence="2" type="ORF">DFP90_103256</name>
</gene>
<feature type="transmembrane region" description="Helical" evidence="1">
    <location>
        <begin position="81"/>
        <end position="99"/>
    </location>
</feature>
<name>A0A3D9HPX2_9PROT</name>
<feature type="transmembrane region" description="Helical" evidence="1">
    <location>
        <begin position="194"/>
        <end position="212"/>
    </location>
</feature>
<keyword evidence="1" id="KW-0472">Membrane</keyword>
<keyword evidence="1" id="KW-1133">Transmembrane helix</keyword>
<reference evidence="2 3" key="1">
    <citation type="submission" date="2018-07" db="EMBL/GenBank/DDBJ databases">
        <title>Genomic Encyclopedia of Type Strains, Phase III (KMG-III): the genomes of soil and plant-associated and newly described type strains.</title>
        <authorList>
            <person name="Whitman W."/>
        </authorList>
    </citation>
    <scope>NUCLEOTIDE SEQUENCE [LARGE SCALE GENOMIC DNA]</scope>
    <source>
        <strain evidence="2 3">CECT 8488</strain>
    </source>
</reference>
<protein>
    <submittedName>
        <fullName evidence="2">Uncharacterized protein</fullName>
    </submittedName>
</protein>
<feature type="transmembrane region" description="Helical" evidence="1">
    <location>
        <begin position="48"/>
        <end position="69"/>
    </location>
</feature>
<organism evidence="2 3">
    <name type="scientific">Aestuariispira insulae</name>
    <dbReference type="NCBI Taxonomy" id="1461337"/>
    <lineage>
        <taxon>Bacteria</taxon>
        <taxon>Pseudomonadati</taxon>
        <taxon>Pseudomonadota</taxon>
        <taxon>Alphaproteobacteria</taxon>
        <taxon>Rhodospirillales</taxon>
        <taxon>Kiloniellaceae</taxon>
        <taxon>Aestuariispira</taxon>
    </lineage>
</organism>
<sequence>MLLASLVMPIKRLPTVLKAGFIPILLMVLWQFYGIDLVAKSPIGKSDFLGLALHAGKWFTSGLFLFVWLRAINRNEGGDWPLVPFLSLYAILYFLYQLFQWLAREGFTTILRQMPIETQLQFSDWTVQLPFALFASALAVIPYIIYFRLSLGLSKIASGEHCSINESWELGSVAPVALSLLAAGIYFIDLGLNGLFLLPVMLFFPEVTGIYFDGMYDWIKAYHFIEVVYIQAVFAAALFLFLRGNED</sequence>
<dbReference type="Proteomes" id="UP000256845">
    <property type="component" value="Unassembled WGS sequence"/>
</dbReference>
<feature type="transmembrane region" description="Helical" evidence="1">
    <location>
        <begin position="12"/>
        <end position="33"/>
    </location>
</feature>
<dbReference type="EMBL" id="QRDW01000003">
    <property type="protein sequence ID" value="RED51455.1"/>
    <property type="molecule type" value="Genomic_DNA"/>
</dbReference>
<proteinExistence type="predicted"/>
<keyword evidence="1" id="KW-0812">Transmembrane</keyword>
<dbReference type="RefSeq" id="WP_115936343.1">
    <property type="nucleotide sequence ID" value="NZ_QRDW01000003.1"/>
</dbReference>
<feature type="transmembrane region" description="Helical" evidence="1">
    <location>
        <begin position="224"/>
        <end position="242"/>
    </location>
</feature>
<accession>A0A3D9HPX2</accession>
<evidence type="ECO:0000313" key="3">
    <source>
        <dbReference type="Proteomes" id="UP000256845"/>
    </source>
</evidence>
<keyword evidence="3" id="KW-1185">Reference proteome</keyword>